<dbReference type="Gene3D" id="1.10.150.80">
    <property type="entry name" value="HRDC domain"/>
    <property type="match status" value="1"/>
</dbReference>
<dbReference type="GO" id="GO:0071044">
    <property type="term" value="P:histone mRNA catabolic process"/>
    <property type="evidence" value="ECO:0007669"/>
    <property type="project" value="TreeGrafter"/>
</dbReference>
<name>A0A060T169_BLAAD</name>
<dbReference type="GO" id="GO:0071037">
    <property type="term" value="P:nuclear polyadenylation-dependent snRNA catabolic process"/>
    <property type="evidence" value="ECO:0007669"/>
    <property type="project" value="TreeGrafter"/>
</dbReference>
<dbReference type="GO" id="GO:0071038">
    <property type="term" value="P:TRAMP-dependent tRNA surveillance pathway"/>
    <property type="evidence" value="ECO:0007669"/>
    <property type="project" value="TreeGrafter"/>
</dbReference>
<feature type="region of interest" description="Disordered" evidence="9">
    <location>
        <begin position="101"/>
        <end position="137"/>
    </location>
</feature>
<dbReference type="InterPro" id="IPR002121">
    <property type="entry name" value="HRDC_dom"/>
</dbReference>
<feature type="compositionally biased region" description="Basic and acidic residues" evidence="9">
    <location>
        <begin position="702"/>
        <end position="725"/>
    </location>
</feature>
<dbReference type="GO" id="GO:0071040">
    <property type="term" value="P:nuclear polyadenylation-dependent antisense transcript catabolic process"/>
    <property type="evidence" value="ECO:0007669"/>
    <property type="project" value="TreeGrafter"/>
</dbReference>
<dbReference type="InterPro" id="IPR044876">
    <property type="entry name" value="HRDC_dom_sf"/>
</dbReference>
<feature type="compositionally biased region" description="Acidic residues" evidence="9">
    <location>
        <begin position="726"/>
        <end position="740"/>
    </location>
</feature>
<dbReference type="InterPro" id="IPR045092">
    <property type="entry name" value="Rrp6-like"/>
</dbReference>
<dbReference type="InterPro" id="IPR010997">
    <property type="entry name" value="HRDC-like_sf"/>
</dbReference>
<dbReference type="PANTHER" id="PTHR12124:SF47">
    <property type="entry name" value="EXOSOME COMPONENT 10"/>
    <property type="match status" value="1"/>
</dbReference>
<evidence type="ECO:0000256" key="3">
    <source>
        <dbReference type="ARBA" id="ARBA00022722"/>
    </source>
</evidence>
<evidence type="ECO:0000313" key="11">
    <source>
        <dbReference type="EMBL" id="CDP34855.1"/>
    </source>
</evidence>
<keyword evidence="6" id="KW-0269">Exonuclease</keyword>
<dbReference type="PhylomeDB" id="A0A060T169"/>
<evidence type="ECO:0000256" key="2">
    <source>
        <dbReference type="ARBA" id="ARBA00022552"/>
    </source>
</evidence>
<organism evidence="11">
    <name type="scientific">Blastobotrys adeninivorans</name>
    <name type="common">Yeast</name>
    <name type="synonym">Arxula adeninivorans</name>
    <dbReference type="NCBI Taxonomy" id="409370"/>
    <lineage>
        <taxon>Eukaryota</taxon>
        <taxon>Fungi</taxon>
        <taxon>Dikarya</taxon>
        <taxon>Ascomycota</taxon>
        <taxon>Saccharomycotina</taxon>
        <taxon>Dipodascomycetes</taxon>
        <taxon>Dipodascales</taxon>
        <taxon>Trichomonascaceae</taxon>
        <taxon>Blastobotrys</taxon>
    </lineage>
</organism>
<dbReference type="SMART" id="SM00341">
    <property type="entry name" value="HRDC"/>
    <property type="match status" value="1"/>
</dbReference>
<dbReference type="InterPro" id="IPR049559">
    <property type="entry name" value="Rrp6p-like_exo"/>
</dbReference>
<keyword evidence="3" id="KW-0540">Nuclease</keyword>
<dbReference type="AlphaFoldDB" id="A0A060T169"/>
<dbReference type="GO" id="GO:0003727">
    <property type="term" value="F:single-stranded RNA binding"/>
    <property type="evidence" value="ECO:0007669"/>
    <property type="project" value="TreeGrafter"/>
</dbReference>
<dbReference type="GO" id="GO:0071051">
    <property type="term" value="P:poly(A)-dependent snoRNA 3'-end processing"/>
    <property type="evidence" value="ECO:0007669"/>
    <property type="project" value="TreeGrafter"/>
</dbReference>
<feature type="region of interest" description="Disordered" evidence="9">
    <location>
        <begin position="604"/>
        <end position="813"/>
    </location>
</feature>
<keyword evidence="5" id="KW-0271">Exosome</keyword>
<dbReference type="InterPro" id="IPR012337">
    <property type="entry name" value="RNaseH-like_sf"/>
</dbReference>
<evidence type="ECO:0000256" key="4">
    <source>
        <dbReference type="ARBA" id="ARBA00022801"/>
    </source>
</evidence>
<dbReference type="GO" id="GO:0071036">
    <property type="term" value="P:nuclear polyadenylation-dependent snoRNA catabolic process"/>
    <property type="evidence" value="ECO:0007669"/>
    <property type="project" value="TreeGrafter"/>
</dbReference>
<feature type="compositionally biased region" description="Basic and acidic residues" evidence="9">
    <location>
        <begin position="755"/>
        <end position="777"/>
    </location>
</feature>
<accession>A0A060T169</accession>
<feature type="compositionally biased region" description="Low complexity" evidence="9">
    <location>
        <begin position="114"/>
        <end position="126"/>
    </location>
</feature>
<dbReference type="Pfam" id="PF01612">
    <property type="entry name" value="DNA_pol_A_exo1"/>
    <property type="match status" value="1"/>
</dbReference>
<dbReference type="GO" id="GO:0005730">
    <property type="term" value="C:nucleolus"/>
    <property type="evidence" value="ECO:0007669"/>
    <property type="project" value="TreeGrafter"/>
</dbReference>
<dbReference type="InterPro" id="IPR036397">
    <property type="entry name" value="RNaseH_sf"/>
</dbReference>
<keyword evidence="7" id="KW-0539">Nucleus</keyword>
<evidence type="ECO:0000256" key="8">
    <source>
        <dbReference type="ARBA" id="ARBA00043957"/>
    </source>
</evidence>
<feature type="compositionally biased region" description="Basic and acidic residues" evidence="9">
    <location>
        <begin position="650"/>
        <end position="663"/>
    </location>
</feature>
<evidence type="ECO:0000256" key="9">
    <source>
        <dbReference type="SAM" id="MobiDB-lite"/>
    </source>
</evidence>
<dbReference type="SUPFAM" id="SSF47819">
    <property type="entry name" value="HRDC-like"/>
    <property type="match status" value="1"/>
</dbReference>
<dbReference type="FunFam" id="3.30.420.10:FF:000059">
    <property type="entry name" value="Exosome complex exonuclease Rrp6"/>
    <property type="match status" value="1"/>
</dbReference>
<feature type="domain" description="HRDC" evidence="10">
    <location>
        <begin position="443"/>
        <end position="523"/>
    </location>
</feature>
<evidence type="ECO:0000256" key="7">
    <source>
        <dbReference type="ARBA" id="ARBA00023242"/>
    </source>
</evidence>
<evidence type="ECO:0000259" key="10">
    <source>
        <dbReference type="PROSITE" id="PS50967"/>
    </source>
</evidence>
<dbReference type="FunFam" id="1.10.150.80:FF:000001">
    <property type="entry name" value="Putative exosome component 10"/>
    <property type="match status" value="1"/>
</dbReference>
<reference evidence="11" key="1">
    <citation type="submission" date="2014-02" db="EMBL/GenBank/DDBJ databases">
        <authorList>
            <person name="Genoscope - CEA"/>
        </authorList>
    </citation>
    <scope>NUCLEOTIDE SEQUENCE</scope>
    <source>
        <strain evidence="11">LS3</strain>
    </source>
</reference>
<dbReference type="GO" id="GO:0071039">
    <property type="term" value="P:nuclear polyadenylation-dependent CUT catabolic process"/>
    <property type="evidence" value="ECO:0007669"/>
    <property type="project" value="TreeGrafter"/>
</dbReference>
<dbReference type="PANTHER" id="PTHR12124">
    <property type="entry name" value="POLYMYOSITIS/SCLERODERMA AUTOANTIGEN-RELATED"/>
    <property type="match status" value="1"/>
</dbReference>
<evidence type="ECO:0000256" key="5">
    <source>
        <dbReference type="ARBA" id="ARBA00022835"/>
    </source>
</evidence>
<dbReference type="Gene3D" id="3.30.420.10">
    <property type="entry name" value="Ribonuclease H-like superfamily/Ribonuclease H"/>
    <property type="match status" value="1"/>
</dbReference>
<proteinExistence type="inferred from homology"/>
<comment type="similarity">
    <text evidence="8">Belongs to the exosome component 10/RRP6 family.</text>
</comment>
<dbReference type="CDD" id="cd06147">
    <property type="entry name" value="Rrp6p_like_exo"/>
    <property type="match status" value="1"/>
</dbReference>
<keyword evidence="2" id="KW-0698">rRNA processing</keyword>
<dbReference type="GO" id="GO:0000166">
    <property type="term" value="F:nucleotide binding"/>
    <property type="evidence" value="ECO:0007669"/>
    <property type="project" value="InterPro"/>
</dbReference>
<dbReference type="GO" id="GO:0071035">
    <property type="term" value="P:nuclear polyadenylation-dependent rRNA catabolic process"/>
    <property type="evidence" value="ECO:0007669"/>
    <property type="project" value="TreeGrafter"/>
</dbReference>
<dbReference type="GO" id="GO:0000467">
    <property type="term" value="P:exonucleolytic trimming to generate mature 3'-end of 5.8S rRNA from tricistronic rRNA transcript (SSU-rRNA, 5.8S rRNA, LSU-rRNA)"/>
    <property type="evidence" value="ECO:0007669"/>
    <property type="project" value="InterPro"/>
</dbReference>
<dbReference type="Pfam" id="PF08066">
    <property type="entry name" value="PMC2NT"/>
    <property type="match status" value="1"/>
</dbReference>
<reference evidence="11" key="2">
    <citation type="submission" date="2014-06" db="EMBL/GenBank/DDBJ databases">
        <title>The complete genome of Blastobotrys (Arxula) adeninivorans LS3 - a yeast of biotechnological interest.</title>
        <authorList>
            <person name="Kunze G."/>
            <person name="Gaillardin C."/>
            <person name="Czernicka M."/>
            <person name="Durrens P."/>
            <person name="Martin T."/>
            <person name="Boer E."/>
            <person name="Gabaldon T."/>
            <person name="Cruz J."/>
            <person name="Talla E."/>
            <person name="Marck C."/>
            <person name="Goffeau A."/>
            <person name="Barbe V."/>
            <person name="Baret P."/>
            <person name="Baronian K."/>
            <person name="Beier S."/>
            <person name="Bleykasten C."/>
            <person name="Bode R."/>
            <person name="Casaregola S."/>
            <person name="Despons L."/>
            <person name="Fairhead C."/>
            <person name="Giersberg M."/>
            <person name="Gierski P."/>
            <person name="Hahnel U."/>
            <person name="Hartmann A."/>
            <person name="Jankowska D."/>
            <person name="Jubin C."/>
            <person name="Jung P."/>
            <person name="Lafontaine I."/>
            <person name="Leh-Louis V."/>
            <person name="Lemaire M."/>
            <person name="Marcet-Houben M."/>
            <person name="Mascher M."/>
            <person name="Morel G."/>
            <person name="Richard G.-F."/>
            <person name="Riechen J."/>
            <person name="Sacerdot C."/>
            <person name="Sarkar A."/>
            <person name="Savel G."/>
            <person name="Schacherer J."/>
            <person name="Sherman D."/>
            <person name="Straub M.-L."/>
            <person name="Stein N."/>
            <person name="Thierry A."/>
            <person name="Trautwein-Schult A."/>
            <person name="Westhof E."/>
            <person name="Worch S."/>
            <person name="Dujon B."/>
            <person name="Souciet J.-L."/>
            <person name="Wincker P."/>
            <person name="Scholz U."/>
            <person name="Neuveglise N."/>
        </authorList>
    </citation>
    <scope>NUCLEOTIDE SEQUENCE</scope>
    <source>
        <strain evidence="11">LS3</strain>
    </source>
</reference>
<protein>
    <submittedName>
        <fullName evidence="11">ARAD1C22000p</fullName>
    </submittedName>
</protein>
<dbReference type="InterPro" id="IPR002562">
    <property type="entry name" value="3'-5'_exonuclease_dom"/>
</dbReference>
<dbReference type="SUPFAM" id="SSF53098">
    <property type="entry name" value="Ribonuclease H-like"/>
    <property type="match status" value="1"/>
</dbReference>
<feature type="compositionally biased region" description="Acidic residues" evidence="9">
    <location>
        <begin position="611"/>
        <end position="629"/>
    </location>
</feature>
<dbReference type="GO" id="GO:0000175">
    <property type="term" value="F:3'-5'-RNA exonuclease activity"/>
    <property type="evidence" value="ECO:0007669"/>
    <property type="project" value="InterPro"/>
</dbReference>
<dbReference type="SMART" id="SM00474">
    <property type="entry name" value="35EXOc"/>
    <property type="match status" value="1"/>
</dbReference>
<dbReference type="InterPro" id="IPR012588">
    <property type="entry name" value="Exosome-assoc_fac_Rrp6_N"/>
</dbReference>
<feature type="compositionally biased region" description="Basic residues" evidence="9">
    <location>
        <begin position="691"/>
        <end position="701"/>
    </location>
</feature>
<comment type="subcellular location">
    <subcellularLocation>
        <location evidence="1">Nucleus</location>
    </subcellularLocation>
</comment>
<gene>
    <name evidence="11" type="ORF">GNLVRS02_ARAD1C22000g</name>
</gene>
<dbReference type="PROSITE" id="PS50967">
    <property type="entry name" value="HRDC"/>
    <property type="match status" value="1"/>
</dbReference>
<keyword evidence="4" id="KW-0378">Hydrolase</keyword>
<dbReference type="GO" id="GO:0000176">
    <property type="term" value="C:nuclear exosome (RNase complex)"/>
    <property type="evidence" value="ECO:0007669"/>
    <property type="project" value="InterPro"/>
</dbReference>
<evidence type="ECO:0000256" key="6">
    <source>
        <dbReference type="ARBA" id="ARBA00022839"/>
    </source>
</evidence>
<sequence length="813" mass="93128">MDEQTKPAYAALMSVIRTASQLAAQDINFFETMDSSLASSSRETSSKLLDLVNRISSAVSIDDEELDKIQSLEDVNAKWKDFSGLLDNLFERVDASIDEMKKGNVVPPSKTNEETTSATSTTSLSSGNGQSPAVQRHVRGIAKPQDAFSRKVDNSIDNPFKPLLTSKPNSIVSLEESIQMEQGQELSDPESEVQEMVLPHYKQPYQYEIENQPYPELAIKEPIPFLEWGNNSVIYVDTEEKLKKMIKKLKKASEIAVDLEHHDYRSYHGFVCLMQISDRNDDYIVDTLALRDELQALNVVFTDPSIIKVFHGAFMDIIWLQRDFGLYIVSLFDTYHASKALGLQRNSLAFLLETYAKFHTSKKYQLADWRIRPIPHEMLGYAQADTHFLLNIFDKLRNKLIEKNQLDTVLKDSREVAKKRYEIPAYANQGTGWRSLLNKYNLTPSQQIVLKELYAWRDRMARVHDESPGYIMPNHFLISLCYNMPDTSTAVIGTSNSTTPFVRSSARDIARIIENCKKLIEQDRLDRLEQAEKETSVDVEMDDEKLLDNYDAYEREFKKALKKQSSLFNNSTKLMAGASSFFGNVLEMYKVENEPDRSQFLLHVPLPPELSGDEESEQEDEESESENEQEVPVAESKPEPEAVDENSVSQEEKPTEVDAKPGTEDEISLHVPRSKRSFHETDMPEEVMNSKQRRKAKRKKLRLMEKEQISKMVDEKELEHDKQEDNEPTQEDGQPEDQPEVFDYSSAPKVLLTASDKRAQQREKKKQEKKEAKKEIFDPYANVNSDSHVPKPARKRKPATGGKTMTFKKKSKK</sequence>
<dbReference type="EMBL" id="HG937693">
    <property type="protein sequence ID" value="CDP34855.1"/>
    <property type="molecule type" value="Genomic_DNA"/>
</dbReference>
<dbReference type="Pfam" id="PF00570">
    <property type="entry name" value="HRDC"/>
    <property type="match status" value="1"/>
</dbReference>
<evidence type="ECO:0000256" key="1">
    <source>
        <dbReference type="ARBA" id="ARBA00004123"/>
    </source>
</evidence>